<dbReference type="EMBL" id="QXIR01000002">
    <property type="protein sequence ID" value="RIW38474.1"/>
    <property type="molecule type" value="Genomic_DNA"/>
</dbReference>
<protein>
    <submittedName>
        <fullName evidence="1">Uncharacterized protein</fullName>
    </submittedName>
</protein>
<name>A0A3A1R9N8_9BACI</name>
<comment type="caution">
    <text evidence="1">The sequence shown here is derived from an EMBL/GenBank/DDBJ whole genome shotgun (WGS) entry which is preliminary data.</text>
</comment>
<keyword evidence="2" id="KW-1185">Reference proteome</keyword>
<evidence type="ECO:0000313" key="1">
    <source>
        <dbReference type="EMBL" id="RIW38474.1"/>
    </source>
</evidence>
<organism evidence="1 2">
    <name type="scientific">Bacillus salacetis</name>
    <dbReference type="NCBI Taxonomy" id="2315464"/>
    <lineage>
        <taxon>Bacteria</taxon>
        <taxon>Bacillati</taxon>
        <taxon>Bacillota</taxon>
        <taxon>Bacilli</taxon>
        <taxon>Bacillales</taxon>
        <taxon>Bacillaceae</taxon>
        <taxon>Bacillus</taxon>
    </lineage>
</organism>
<dbReference type="AlphaFoldDB" id="A0A3A1R9N8"/>
<reference evidence="1 2" key="1">
    <citation type="submission" date="2018-09" db="EMBL/GenBank/DDBJ databases">
        <title>Bacillus saliacetes sp. nov., isolated from Thai shrimp paste (Ka-pi).</title>
        <authorList>
            <person name="Daroonpunt R."/>
            <person name="Tanasupawat S."/>
            <person name="Yiamsombut S."/>
        </authorList>
    </citation>
    <scope>NUCLEOTIDE SEQUENCE [LARGE SCALE GENOMIC DNA]</scope>
    <source>
        <strain evidence="1 2">SKP7-4</strain>
    </source>
</reference>
<dbReference type="Proteomes" id="UP000265801">
    <property type="component" value="Unassembled WGS sequence"/>
</dbReference>
<sequence length="59" mass="6297">MSNHKQQRDSITDNIKDGAGAVFHAAHKGLEATEKIAMGTVDTTSNAVKNLTGNENETK</sequence>
<proteinExistence type="predicted"/>
<gene>
    <name evidence="1" type="ORF">D3H55_02765</name>
</gene>
<accession>A0A3A1R9N8</accession>
<dbReference type="RefSeq" id="WP_119545372.1">
    <property type="nucleotide sequence ID" value="NZ_QXIR01000002.1"/>
</dbReference>
<evidence type="ECO:0000313" key="2">
    <source>
        <dbReference type="Proteomes" id="UP000265801"/>
    </source>
</evidence>
<dbReference type="OrthoDB" id="2943117at2"/>